<gene>
    <name evidence="3" type="ORF">JI744_09450</name>
</gene>
<dbReference type="Gene3D" id="3.40.50.1820">
    <property type="entry name" value="alpha/beta hydrolase"/>
    <property type="match status" value="1"/>
</dbReference>
<dbReference type="GO" id="GO:0016757">
    <property type="term" value="F:glycosyltransferase activity"/>
    <property type="evidence" value="ECO:0007669"/>
    <property type="project" value="InterPro"/>
</dbReference>
<name>A0A8J7SVZ1_9RHOB</name>
<dbReference type="Pfam" id="PF04577">
    <property type="entry name" value="Glyco_transf_61"/>
    <property type="match status" value="1"/>
</dbReference>
<reference evidence="3" key="1">
    <citation type="submission" date="2021-01" db="EMBL/GenBank/DDBJ databases">
        <title>Genome seq and assembly of Tabrizicola sp. KVB23.</title>
        <authorList>
            <person name="Chhetri G."/>
        </authorList>
    </citation>
    <scope>NUCLEOTIDE SEQUENCE</scope>
    <source>
        <strain evidence="3">KVB23</strain>
    </source>
</reference>
<dbReference type="InterPro" id="IPR049625">
    <property type="entry name" value="Glyco_transf_61_cat"/>
</dbReference>
<feature type="region of interest" description="Disordered" evidence="1">
    <location>
        <begin position="692"/>
        <end position="711"/>
    </location>
</feature>
<proteinExistence type="predicted"/>
<sequence length="711" mass="78810">MQDHPISDALMAETYDPGGEDRTGPAAPGRFAPPPEARDAASAAATPAFLLRGGLVDAWFQKRGDTLLVTFDNLASVGEYDPPQPWLMALSERLGLSVLGILASRKDWYRNPDAPALITTLRDAGLFDGFRRILFIGTSMGGYAALAFSSLVPQAAVLAFSPQSTLSRRIAPFDLRYRYGQRRWDWTTPEFLDAAASVTDAEVWLAYDPFVPEDRAHARRISGPNVRHLPLSHMGHRAIREVKSAGLLDDLIGDIALSRFHPRAFAMALKVGRADPAWQRQFLGHAEQLGHYRLALAAAHKLMTDLPDVRFPKRAVARLEGMQNRPPAMPDGMMQIALGDPKPPFSGTIERLSRALILPEREGDTRLASGVLRRDGSFAKLSRAWIRARKATPAPTLQADEHIAFLPGQHLFAGHLRGHFGHFLVESTARLWALDHLGLRPDSIFYLPYRGAHHETERVIRSQKPLFDLLGIDVPIRTYPGALRVERLYLPELGFGWEERYAGSPAYRAFMQGRLGAAAVPEGGERLYISRARLAAQRGGILGEAVIEENLARAGYEIFHPERHPVSVQIARYKAARSIVALDGSALHLAAYVLQPGAQVTMILRRSSANVDDYLLQFRSFAGVTPNVVDVIRNDWVSGDVTRPDYRSVGELNFVRLFDRLKALGHLPYNFRPALPAEADIAALLEAQTERRGEPFRALTKGERHPDEADP</sequence>
<comment type="caution">
    <text evidence="3">The sequence shown here is derived from an EMBL/GenBank/DDBJ whole genome shotgun (WGS) entry which is preliminary data.</text>
</comment>
<evidence type="ECO:0000256" key="1">
    <source>
        <dbReference type="SAM" id="MobiDB-lite"/>
    </source>
</evidence>
<dbReference type="SUPFAM" id="SSF53474">
    <property type="entry name" value="alpha/beta-Hydrolases"/>
    <property type="match status" value="1"/>
</dbReference>
<evidence type="ECO:0000259" key="2">
    <source>
        <dbReference type="Pfam" id="PF04577"/>
    </source>
</evidence>
<dbReference type="EMBL" id="JAESVP010000004">
    <property type="protein sequence ID" value="MBL4928329.1"/>
    <property type="molecule type" value="Genomic_DNA"/>
</dbReference>
<evidence type="ECO:0000313" key="3">
    <source>
        <dbReference type="EMBL" id="MBL4928329.1"/>
    </source>
</evidence>
<protein>
    <submittedName>
        <fullName evidence="3">Glycosyltransferase family 61 protein</fullName>
    </submittedName>
</protein>
<dbReference type="InterPro" id="IPR029058">
    <property type="entry name" value="AB_hydrolase_fold"/>
</dbReference>
<dbReference type="Proteomes" id="UP000619033">
    <property type="component" value="Unassembled WGS sequence"/>
</dbReference>
<dbReference type="RefSeq" id="WP_202659972.1">
    <property type="nucleotide sequence ID" value="NZ_JAESVP010000004.1"/>
</dbReference>
<feature type="region of interest" description="Disordered" evidence="1">
    <location>
        <begin position="12"/>
        <end position="38"/>
    </location>
</feature>
<organism evidence="3 4">
    <name type="scientific">Fuscibacter oryzae</name>
    <dbReference type="NCBI Taxonomy" id="2803939"/>
    <lineage>
        <taxon>Bacteria</taxon>
        <taxon>Pseudomonadati</taxon>
        <taxon>Pseudomonadota</taxon>
        <taxon>Alphaproteobacteria</taxon>
        <taxon>Rhodobacterales</taxon>
        <taxon>Paracoccaceae</taxon>
        <taxon>Fuscibacter</taxon>
    </lineage>
</organism>
<dbReference type="AlphaFoldDB" id="A0A8J7SVZ1"/>
<evidence type="ECO:0000313" key="4">
    <source>
        <dbReference type="Proteomes" id="UP000619033"/>
    </source>
</evidence>
<feature type="domain" description="Glycosyltransferase 61 catalytic" evidence="2">
    <location>
        <begin position="420"/>
        <end position="600"/>
    </location>
</feature>
<accession>A0A8J7SVZ1</accession>
<keyword evidence="4" id="KW-1185">Reference proteome</keyword>